<keyword evidence="5" id="KW-1185">Reference proteome</keyword>
<dbReference type="STRING" id="2010991.A0A3M2S6S7"/>
<evidence type="ECO:0000313" key="4">
    <source>
        <dbReference type="EMBL" id="RMJ13277.1"/>
    </source>
</evidence>
<evidence type="ECO:0000259" key="3">
    <source>
        <dbReference type="Pfam" id="PF03992"/>
    </source>
</evidence>
<comment type="caution">
    <text evidence="4">The sequence shown here is derived from an EMBL/GenBank/DDBJ whole genome shotgun (WGS) entry which is preliminary data.</text>
</comment>
<reference evidence="4 5" key="1">
    <citation type="submission" date="2017-06" db="EMBL/GenBank/DDBJ databases">
        <title>Comparative genomic analysis of Ambrosia Fusariam Clade fungi.</title>
        <authorList>
            <person name="Stajich J.E."/>
            <person name="Carrillo J."/>
            <person name="Kijimoto T."/>
            <person name="Eskalen A."/>
            <person name="O'Donnell K."/>
            <person name="Kasson M."/>
        </authorList>
    </citation>
    <scope>NUCLEOTIDE SEQUENCE [LARGE SCALE GENOMIC DNA]</scope>
    <source>
        <strain evidence="4">UCR3666</strain>
    </source>
</reference>
<accession>A0A3M2S6S7</accession>
<feature type="domain" description="ABM" evidence="3">
    <location>
        <begin position="53"/>
        <end position="125"/>
    </location>
</feature>
<dbReference type="EMBL" id="NKUJ01000112">
    <property type="protein sequence ID" value="RMJ13277.1"/>
    <property type="molecule type" value="Genomic_DNA"/>
</dbReference>
<proteinExistence type="predicted"/>
<name>A0A3M2S6S7_9HYPO</name>
<dbReference type="PANTHER" id="PTHR38052">
    <property type="entry name" value="EXPRESSED PROTEIN"/>
    <property type="match status" value="1"/>
</dbReference>
<dbReference type="InterPro" id="IPR007138">
    <property type="entry name" value="ABM_dom"/>
</dbReference>
<dbReference type="Pfam" id="PF03992">
    <property type="entry name" value="ABM"/>
    <property type="match status" value="1"/>
</dbReference>
<keyword evidence="2" id="KW-0472">Membrane</keyword>
<evidence type="ECO:0000313" key="5">
    <source>
        <dbReference type="Proteomes" id="UP000277212"/>
    </source>
</evidence>
<sequence>MMRRCCGEMDSSSRASDDSIHSQQRFNKIHQRILPRQQFNSYLGNLFIMVYTIVVHLYAKDDQECIDKLSAKLIEASRVYSKDQETISWFVMQDIKDPRAFTIVERYEQESSQKYHLENPYWKTFDPYVIPLLEKPMDLRRLEELDTSKDVVVPE</sequence>
<feature type="region of interest" description="Disordered" evidence="1">
    <location>
        <begin position="1"/>
        <end position="21"/>
    </location>
</feature>
<feature type="transmembrane region" description="Helical" evidence="2">
    <location>
        <begin position="42"/>
        <end position="59"/>
    </location>
</feature>
<dbReference type="AlphaFoldDB" id="A0A3M2S6S7"/>
<evidence type="ECO:0000256" key="1">
    <source>
        <dbReference type="SAM" id="MobiDB-lite"/>
    </source>
</evidence>
<dbReference type="OrthoDB" id="194076at2759"/>
<dbReference type="InterPro" id="IPR011008">
    <property type="entry name" value="Dimeric_a/b-barrel"/>
</dbReference>
<evidence type="ECO:0000256" key="2">
    <source>
        <dbReference type="SAM" id="Phobius"/>
    </source>
</evidence>
<dbReference type="Proteomes" id="UP000277212">
    <property type="component" value="Unassembled WGS sequence"/>
</dbReference>
<dbReference type="SUPFAM" id="SSF54909">
    <property type="entry name" value="Dimeric alpha+beta barrel"/>
    <property type="match status" value="1"/>
</dbReference>
<keyword evidence="2" id="KW-0812">Transmembrane</keyword>
<keyword evidence="2" id="KW-1133">Transmembrane helix</keyword>
<organism evidence="4 5">
    <name type="scientific">Fusarium kuroshium</name>
    <dbReference type="NCBI Taxonomy" id="2010991"/>
    <lineage>
        <taxon>Eukaryota</taxon>
        <taxon>Fungi</taxon>
        <taxon>Dikarya</taxon>
        <taxon>Ascomycota</taxon>
        <taxon>Pezizomycotina</taxon>
        <taxon>Sordariomycetes</taxon>
        <taxon>Hypocreomycetidae</taxon>
        <taxon>Hypocreales</taxon>
        <taxon>Nectriaceae</taxon>
        <taxon>Fusarium</taxon>
        <taxon>Fusarium solani species complex</taxon>
    </lineage>
</organism>
<protein>
    <recommendedName>
        <fullName evidence="3">ABM domain-containing protein</fullName>
    </recommendedName>
</protein>
<gene>
    <name evidence="4" type="ORF">CDV36_007057</name>
</gene>
<dbReference type="PANTHER" id="PTHR38052:SF1">
    <property type="entry name" value="ABM DOMAIN-CONTAINING PROTEIN"/>
    <property type="match status" value="1"/>
</dbReference>
<dbReference type="Gene3D" id="3.30.70.100">
    <property type="match status" value="1"/>
</dbReference>